<name>A0A1T4JY70_9GAMM</name>
<evidence type="ECO:0008006" key="6">
    <source>
        <dbReference type="Google" id="ProtNLM"/>
    </source>
</evidence>
<gene>
    <name evidence="3" type="ORF">CZ814_00083</name>
    <name evidence="2" type="ORF">VXS06_11175</name>
</gene>
<evidence type="ECO:0000313" key="4">
    <source>
        <dbReference type="Proteomes" id="UP000191116"/>
    </source>
</evidence>
<protein>
    <recommendedName>
        <fullName evidence="6">PhaC PHA synthase</fullName>
    </recommendedName>
</protein>
<reference evidence="3 4" key="1">
    <citation type="submission" date="2017-02" db="EMBL/GenBank/DDBJ databases">
        <authorList>
            <person name="Peterson S.W."/>
        </authorList>
    </citation>
    <scope>NUCLEOTIDE SEQUENCE [LARGE SCALE GENOMIC DNA]</scope>
    <source>
        <strain evidence="3 4">CECT 9189</strain>
    </source>
</reference>
<dbReference type="Proteomes" id="UP000191116">
    <property type="component" value="Unassembled WGS sequence"/>
</dbReference>
<organism evidence="3 4">
    <name type="scientific">Photobacterium toruni</name>
    <dbReference type="NCBI Taxonomy" id="1935446"/>
    <lineage>
        <taxon>Bacteria</taxon>
        <taxon>Pseudomonadati</taxon>
        <taxon>Pseudomonadota</taxon>
        <taxon>Gammaproteobacteria</taxon>
        <taxon>Vibrionales</taxon>
        <taxon>Vibrionaceae</taxon>
        <taxon>Photobacterium</taxon>
    </lineage>
</organism>
<dbReference type="EMBL" id="JAYXUG010000008">
    <property type="protein sequence ID" value="MEC6832322.1"/>
    <property type="molecule type" value="Genomic_DNA"/>
</dbReference>
<dbReference type="OrthoDB" id="92679at2"/>
<evidence type="ECO:0000313" key="3">
    <source>
        <dbReference type="EMBL" id="SJZ35130.1"/>
    </source>
</evidence>
<evidence type="ECO:0000313" key="2">
    <source>
        <dbReference type="EMBL" id="MEC6832322.1"/>
    </source>
</evidence>
<keyword evidence="5" id="KW-1185">Reference proteome</keyword>
<dbReference type="EMBL" id="FUWP01000001">
    <property type="protein sequence ID" value="SJZ35130.1"/>
    <property type="molecule type" value="Genomic_DNA"/>
</dbReference>
<dbReference type="Gene3D" id="2.160.20.80">
    <property type="entry name" value="E3 ubiquitin-protein ligase SopA"/>
    <property type="match status" value="1"/>
</dbReference>
<dbReference type="Proteomes" id="UP001306119">
    <property type="component" value="Unassembled WGS sequence"/>
</dbReference>
<reference evidence="2 5" key="2">
    <citation type="submission" date="2024-01" db="EMBL/GenBank/DDBJ databases">
        <title>Active colonisers of the gastrointestinal tract of Atlantic salmon farmed in a warm water region.</title>
        <authorList>
            <person name="Bowman J.P."/>
        </authorList>
    </citation>
    <scope>NUCLEOTIDE SEQUENCE [LARGE SCALE GENOMIC DNA]</scope>
    <source>
        <strain evidence="2 5">S3MW1</strain>
    </source>
</reference>
<keyword evidence="1" id="KW-0732">Signal</keyword>
<feature type="chain" id="PRO_5012933511" description="PhaC PHA synthase" evidence="1">
    <location>
        <begin position="23"/>
        <end position="179"/>
    </location>
</feature>
<proteinExistence type="predicted"/>
<accession>A0A1T4JY70</accession>
<feature type="signal peptide" evidence="1">
    <location>
        <begin position="1"/>
        <end position="22"/>
    </location>
</feature>
<dbReference type="AlphaFoldDB" id="A0A1T4JY70"/>
<sequence>MKIKLASFIVSAALLVPATAMANTPVQLSVPGVNLPAGNVSGVRLNLLYGQTSQVEGVNFSLLGLSTISNFTGLNFGLAFGVNHTTSSMTGLEFGLANWNEGNATGADFGLVNYTGNNFTGAQFGTFNYAGSLNGLQFGFVNATDHINKGVQIGLINYDKSGTFVSKNLPIFPIINARF</sequence>
<dbReference type="RefSeq" id="WP_080172858.1">
    <property type="nucleotide sequence ID" value="NZ_AP024854.1"/>
</dbReference>
<evidence type="ECO:0000313" key="5">
    <source>
        <dbReference type="Proteomes" id="UP001306119"/>
    </source>
</evidence>
<evidence type="ECO:0000256" key="1">
    <source>
        <dbReference type="SAM" id="SignalP"/>
    </source>
</evidence>